<protein>
    <submittedName>
        <fullName evidence="1">Uncharacterized protein</fullName>
    </submittedName>
</protein>
<sequence>MPKEVRYILFSPEEVLDALVAGMMLAQPGWRNTAGPVRLDMATAPSGEVIARLVPQKPRPGPRAHWSFTAGDILAILLQTCRRNRIPLPLRGHKQLELMGTCLCLTIMMGDAETVPEVRLQQIRYVDPALGPLLARGGRG</sequence>
<dbReference type="RefSeq" id="WP_168048197.1">
    <property type="nucleotide sequence ID" value="NZ_JAATJR010000002.1"/>
</dbReference>
<gene>
    <name evidence="1" type="ORF">HB662_05915</name>
</gene>
<keyword evidence="2" id="KW-1185">Reference proteome</keyword>
<dbReference type="Proteomes" id="UP000765160">
    <property type="component" value="Unassembled WGS sequence"/>
</dbReference>
<evidence type="ECO:0000313" key="2">
    <source>
        <dbReference type="Proteomes" id="UP000765160"/>
    </source>
</evidence>
<organism evidence="1 2">
    <name type="scientific">Falsiroseomonas frigidaquae</name>
    <dbReference type="NCBI Taxonomy" id="487318"/>
    <lineage>
        <taxon>Bacteria</taxon>
        <taxon>Pseudomonadati</taxon>
        <taxon>Pseudomonadota</taxon>
        <taxon>Alphaproteobacteria</taxon>
        <taxon>Acetobacterales</taxon>
        <taxon>Roseomonadaceae</taxon>
        <taxon>Falsiroseomonas</taxon>
    </lineage>
</organism>
<accession>A0ABX1EUJ8</accession>
<dbReference type="EMBL" id="JAAVTX010000002">
    <property type="protein sequence ID" value="NKE44305.1"/>
    <property type="molecule type" value="Genomic_DNA"/>
</dbReference>
<reference evidence="1 2" key="1">
    <citation type="submission" date="2020-03" db="EMBL/GenBank/DDBJ databases">
        <title>Roseomonas selenitidurans sp. nov. isolated from soil.</title>
        <authorList>
            <person name="Liu H."/>
        </authorList>
    </citation>
    <scope>NUCLEOTIDE SEQUENCE [LARGE SCALE GENOMIC DNA]</scope>
    <source>
        <strain evidence="1 2">JCM 15073</strain>
    </source>
</reference>
<proteinExistence type="predicted"/>
<evidence type="ECO:0000313" key="1">
    <source>
        <dbReference type="EMBL" id="NKE44305.1"/>
    </source>
</evidence>
<name>A0ABX1EUJ8_9PROT</name>
<comment type="caution">
    <text evidence="1">The sequence shown here is derived from an EMBL/GenBank/DDBJ whole genome shotgun (WGS) entry which is preliminary data.</text>
</comment>